<evidence type="ECO:0000259" key="2">
    <source>
        <dbReference type="PROSITE" id="PS50829"/>
    </source>
</evidence>
<feature type="compositionally biased region" description="Basic residues" evidence="1">
    <location>
        <begin position="1139"/>
        <end position="1148"/>
    </location>
</feature>
<organism evidence="3 4">
    <name type="scientific">Tetrapyrgos nigripes</name>
    <dbReference type="NCBI Taxonomy" id="182062"/>
    <lineage>
        <taxon>Eukaryota</taxon>
        <taxon>Fungi</taxon>
        <taxon>Dikarya</taxon>
        <taxon>Basidiomycota</taxon>
        <taxon>Agaricomycotina</taxon>
        <taxon>Agaricomycetes</taxon>
        <taxon>Agaricomycetidae</taxon>
        <taxon>Agaricales</taxon>
        <taxon>Marasmiineae</taxon>
        <taxon>Marasmiaceae</taxon>
        <taxon>Tetrapyrgos</taxon>
    </lineage>
</organism>
<dbReference type="InterPro" id="IPR035445">
    <property type="entry name" value="GYF-like_dom_sf"/>
</dbReference>
<feature type="compositionally biased region" description="Basic and acidic residues" evidence="1">
    <location>
        <begin position="915"/>
        <end position="926"/>
    </location>
</feature>
<dbReference type="PANTHER" id="PTHR14445">
    <property type="entry name" value="GRB10 INTERACTING GYF PROTEIN"/>
    <property type="match status" value="1"/>
</dbReference>
<feature type="compositionally biased region" description="Polar residues" evidence="1">
    <location>
        <begin position="263"/>
        <end position="283"/>
    </location>
</feature>
<feature type="region of interest" description="Disordered" evidence="1">
    <location>
        <begin position="647"/>
        <end position="689"/>
    </location>
</feature>
<feature type="compositionally biased region" description="Polar residues" evidence="1">
    <location>
        <begin position="663"/>
        <end position="689"/>
    </location>
</feature>
<dbReference type="SMART" id="SM00444">
    <property type="entry name" value="GYF"/>
    <property type="match status" value="1"/>
</dbReference>
<dbReference type="InterPro" id="IPR003169">
    <property type="entry name" value="GYF"/>
</dbReference>
<dbReference type="GO" id="GO:0005829">
    <property type="term" value="C:cytosol"/>
    <property type="evidence" value="ECO:0007669"/>
    <property type="project" value="TreeGrafter"/>
</dbReference>
<keyword evidence="4" id="KW-1185">Reference proteome</keyword>
<feature type="compositionally biased region" description="Low complexity" evidence="1">
    <location>
        <begin position="794"/>
        <end position="811"/>
    </location>
</feature>
<feature type="compositionally biased region" description="Polar residues" evidence="1">
    <location>
        <begin position="31"/>
        <end position="49"/>
    </location>
</feature>
<feature type="compositionally biased region" description="Pro residues" evidence="1">
    <location>
        <begin position="21"/>
        <end position="30"/>
    </location>
</feature>
<feature type="compositionally biased region" description="Low complexity" evidence="1">
    <location>
        <begin position="744"/>
        <end position="769"/>
    </location>
</feature>
<feature type="compositionally biased region" description="Low complexity" evidence="1">
    <location>
        <begin position="440"/>
        <end position="452"/>
    </location>
</feature>
<feature type="compositionally biased region" description="Low complexity" evidence="1">
    <location>
        <begin position="983"/>
        <end position="1017"/>
    </location>
</feature>
<evidence type="ECO:0000313" key="4">
    <source>
        <dbReference type="Proteomes" id="UP000559256"/>
    </source>
</evidence>
<gene>
    <name evidence="3" type="ORF">D9758_000086</name>
</gene>
<dbReference type="AlphaFoldDB" id="A0A8H5H1Z6"/>
<evidence type="ECO:0000256" key="1">
    <source>
        <dbReference type="SAM" id="MobiDB-lite"/>
    </source>
</evidence>
<proteinExistence type="predicted"/>
<feature type="region of interest" description="Disordered" evidence="1">
    <location>
        <begin position="728"/>
        <end position="823"/>
    </location>
</feature>
<dbReference type="Proteomes" id="UP000559256">
    <property type="component" value="Unassembled WGS sequence"/>
</dbReference>
<dbReference type="PROSITE" id="PS50829">
    <property type="entry name" value="GYF"/>
    <property type="match status" value="1"/>
</dbReference>
<dbReference type="PANTHER" id="PTHR14445:SF36">
    <property type="entry name" value="FI03272P-RELATED"/>
    <property type="match status" value="1"/>
</dbReference>
<sequence length="1148" mass="121565">MSTTTMHFGPEWMRPKHQPSKPSPPSPPPTTGAQTTNASTYSALVTPVQTAAPERHDEAHPFRYSKEEMLRIYKEGGGKGGLGLEVERWEGVVRDVETEPIGLREMGEAEKKLFTSPLNSDLRRRQSNDYLHLNTQNLERPRLNHASSGSATGSPLRERYGNIMARRRDSTDQAPTLAPRKLSLTGQAPLLSPRDTALPSPRGRVGFDGVLNGGDSWTARRKASESLVKTPGVSRDNGAEDSRNSDIREEDEENGGSLAAKVDTQTHPDPVNTSNPNGSATQQFGSIEKGMAQLSVEPNGAQSLSNSFNNSVPMGPPPGITDLASVEWSYLDPQGQVQGPFRADLMQKWHDDGYFTPDLYMKRTSLDSDWTSVGDLVRRAGGGKVFLTPPAPSLPPGLLRRTDSPLNQYGLSNDQAGFNAPFQPAPIRSLRSATLDTYFGSGSNPSDSPASSFGARFSNGSPDPAAFGGRADQYASGDIGGFPVNDSPARRSTFADAFVDTRFGNAFNANGAYASNASPWPPSNVGAGFDNMNTGRNSTDFQAGYGGQFGSGSAASNSAYVDTLGNNAYRDYAGFSSTGGQHNVSQAFNNRNGGGIPFADSNQQQYSSPFIAQQQFSAIPETVDQQDPRLGQGAPVNVPGTVMSSPWRAVDAPVPKSAGPFDTAQSNSSIANHSPIPSQSSPWGSTTQLYKQTAPVSDAILSQASTDISKEESEISIPSVDQLPGSIAEESLAPEPQSESFSLEATASPESAPESSPTVVPVSTPAPTTKARAKPVQPIVPTQTSPEAPTAQIATSPSPSQPVSSAPSKAAWAKDDESKKTAMSLREIQDAEAKKAEARKAAEREKERVVRAAATAASTEDVQPFTTSWGLPTSKAGKVAAVAPQPKDAVLVATPPPTTPPVWTQAGKPAATKKTMKEIQEEEERRKKMAVKESVVGVAPRRGYAESTTKATPPATQNNAWTTVGPSGKAVLASSPVRPQPTPSATTTSAASVPRTNGTTASRPATSSASATKAAPSNNKVDDFPIAPSHEFLRWLNDNLKGLNNSVNFEEILSMLLSFPLDPDASTVEIISDLIYANSTTLDGRRFASEFVTRRKADATARSKAGAGAGAGKPISIAEVVKAQPKPQAQPEWGGFKVVNKKKKGGRS</sequence>
<feature type="region of interest" description="Disordered" evidence="1">
    <location>
        <begin position="440"/>
        <end position="472"/>
    </location>
</feature>
<dbReference type="InterPro" id="IPR051640">
    <property type="entry name" value="GRB10-interact_GYF"/>
</dbReference>
<reference evidence="3 4" key="1">
    <citation type="journal article" date="2020" name="ISME J.">
        <title>Uncovering the hidden diversity of litter-decomposition mechanisms in mushroom-forming fungi.</title>
        <authorList>
            <person name="Floudas D."/>
            <person name="Bentzer J."/>
            <person name="Ahren D."/>
            <person name="Johansson T."/>
            <person name="Persson P."/>
            <person name="Tunlid A."/>
        </authorList>
    </citation>
    <scope>NUCLEOTIDE SEQUENCE [LARGE SCALE GENOMIC DNA]</scope>
    <source>
        <strain evidence="3 4">CBS 291.85</strain>
    </source>
</reference>
<dbReference type="CDD" id="cd00072">
    <property type="entry name" value="GYF"/>
    <property type="match status" value="1"/>
</dbReference>
<dbReference type="Gene3D" id="3.30.1490.40">
    <property type="match status" value="1"/>
</dbReference>
<feature type="domain" description="GYF" evidence="2">
    <location>
        <begin position="325"/>
        <end position="381"/>
    </location>
</feature>
<name>A0A8H5H1Z6_9AGAR</name>
<feature type="region of interest" description="Disordered" evidence="1">
    <location>
        <begin position="1123"/>
        <end position="1148"/>
    </location>
</feature>
<comment type="caution">
    <text evidence="3">The sequence shown here is derived from an EMBL/GenBank/DDBJ whole genome shotgun (WGS) entry which is preliminary data.</text>
</comment>
<feature type="compositionally biased region" description="Polar residues" evidence="1">
    <location>
        <begin position="858"/>
        <end position="871"/>
    </location>
</feature>
<dbReference type="Pfam" id="PF02213">
    <property type="entry name" value="GYF"/>
    <property type="match status" value="1"/>
</dbReference>
<dbReference type="EMBL" id="JAACJM010000001">
    <property type="protein sequence ID" value="KAF5375267.1"/>
    <property type="molecule type" value="Genomic_DNA"/>
</dbReference>
<feature type="region of interest" description="Disordered" evidence="1">
    <location>
        <begin position="1"/>
        <end position="63"/>
    </location>
</feature>
<feature type="compositionally biased region" description="Basic and acidic residues" evidence="1">
    <location>
        <begin position="237"/>
        <end position="247"/>
    </location>
</feature>
<feature type="region of interest" description="Disordered" evidence="1">
    <location>
        <begin position="890"/>
        <end position="1023"/>
    </location>
</feature>
<accession>A0A8H5H1Z6</accession>
<feature type="compositionally biased region" description="Basic and acidic residues" evidence="1">
    <location>
        <begin position="53"/>
        <end position="63"/>
    </location>
</feature>
<feature type="region of interest" description="Disordered" evidence="1">
    <location>
        <begin position="852"/>
        <end position="872"/>
    </location>
</feature>
<dbReference type="OrthoDB" id="6415790at2759"/>
<protein>
    <recommendedName>
        <fullName evidence="2">GYF domain-containing protein</fullName>
    </recommendedName>
</protein>
<feature type="compositionally biased region" description="Basic and acidic residues" evidence="1">
    <location>
        <begin position="156"/>
        <end position="171"/>
    </location>
</feature>
<feature type="region of interest" description="Disordered" evidence="1">
    <location>
        <begin position="135"/>
        <end position="283"/>
    </location>
</feature>
<feature type="compositionally biased region" description="Polar residues" evidence="1">
    <location>
        <begin position="946"/>
        <end position="965"/>
    </location>
</feature>
<dbReference type="SUPFAM" id="SSF55277">
    <property type="entry name" value="GYF domain"/>
    <property type="match status" value="1"/>
</dbReference>
<evidence type="ECO:0000313" key="3">
    <source>
        <dbReference type="EMBL" id="KAF5375267.1"/>
    </source>
</evidence>